<feature type="transmembrane region" description="Helical" evidence="1">
    <location>
        <begin position="355"/>
        <end position="375"/>
    </location>
</feature>
<dbReference type="EMBL" id="MTYJ01000270">
    <property type="protein sequence ID" value="OWA52477.1"/>
    <property type="molecule type" value="Genomic_DNA"/>
</dbReference>
<evidence type="ECO:0000313" key="3">
    <source>
        <dbReference type="Proteomes" id="UP000192578"/>
    </source>
</evidence>
<protein>
    <submittedName>
        <fullName evidence="2">Uncharacterized protein</fullName>
    </submittedName>
</protein>
<accession>A0A9X6RM40</accession>
<dbReference type="OrthoDB" id="6369919at2759"/>
<dbReference type="AlphaFoldDB" id="A0A9X6RM40"/>
<name>A0A9X6RM40_HYPEX</name>
<reference evidence="3" key="1">
    <citation type="submission" date="2017-01" db="EMBL/GenBank/DDBJ databases">
        <title>Comparative genomics of anhydrobiosis in the tardigrade Hypsibius dujardini.</title>
        <authorList>
            <person name="Yoshida Y."/>
            <person name="Koutsovoulos G."/>
            <person name="Laetsch D."/>
            <person name="Stevens L."/>
            <person name="Kumar S."/>
            <person name="Horikawa D."/>
            <person name="Ishino K."/>
            <person name="Komine S."/>
            <person name="Tomita M."/>
            <person name="Blaxter M."/>
            <person name="Arakawa K."/>
        </authorList>
    </citation>
    <scope>NUCLEOTIDE SEQUENCE [LARGE SCALE GENOMIC DNA]</scope>
    <source>
        <strain evidence="3">Z151</strain>
    </source>
</reference>
<gene>
    <name evidence="2" type="ORF">BV898_16930</name>
</gene>
<dbReference type="Proteomes" id="UP000192578">
    <property type="component" value="Unassembled WGS sequence"/>
</dbReference>
<organism evidence="2 3">
    <name type="scientific">Hypsibius exemplaris</name>
    <name type="common">Freshwater tardigrade</name>
    <dbReference type="NCBI Taxonomy" id="2072580"/>
    <lineage>
        <taxon>Eukaryota</taxon>
        <taxon>Metazoa</taxon>
        <taxon>Ecdysozoa</taxon>
        <taxon>Tardigrada</taxon>
        <taxon>Eutardigrada</taxon>
        <taxon>Parachela</taxon>
        <taxon>Hypsibioidea</taxon>
        <taxon>Hypsibiidae</taxon>
        <taxon>Hypsibius</taxon>
    </lineage>
</organism>
<sequence length="501" mass="56645">MEVMLEEGCAGCPIHLSTNELAENRNVGYSIQDQRTFVWSAVGTEQKPCDLKRMMVRSSCLYNDSGVLRLRNTDKQMDFVLSARRKTCQNDGVEVFSVKGVNPMSILILEWPSAGRWRRATNSSLGGKDDALSLQQLLPEYMQYMLDTVVDYGNRLADAINELNCRAGKDRLNTLYILTKVSGILAARSVRLTNYQSLESFGATGVIRQGRSVKLDFKVDNSSQCRPQPRVGDYGIGHDGFLVVPYSECLWKSSVVNFNGNPYKSRNEEWRKIRSTLLAESHAILVHFTTPVDLSGNMLSAAMEQEHTRTFNLLSEWPVHWRKMCVDNIRRLVESWEKVVLIPDIFARFTVWKNLAGGVTGLLFTAAAVFVYWQFRVVLFGCFRRLRKPSSPPQPSITTSSNPATGVPIETVIRVGTSKQPSTTTLKRWFAFIQIKQRTDPSIKSTSNRLPKVELIRPEFESLRVQCEVCICCSDLPVNILRSILMSHILLTCTRTVIPML</sequence>
<evidence type="ECO:0000313" key="2">
    <source>
        <dbReference type="EMBL" id="OWA52477.1"/>
    </source>
</evidence>
<evidence type="ECO:0000256" key="1">
    <source>
        <dbReference type="SAM" id="Phobius"/>
    </source>
</evidence>
<comment type="caution">
    <text evidence="2">The sequence shown here is derived from an EMBL/GenBank/DDBJ whole genome shotgun (WGS) entry which is preliminary data.</text>
</comment>
<keyword evidence="3" id="KW-1185">Reference proteome</keyword>
<proteinExistence type="predicted"/>
<keyword evidence="1" id="KW-1133">Transmembrane helix</keyword>
<keyword evidence="1" id="KW-0812">Transmembrane</keyword>
<keyword evidence="1" id="KW-0472">Membrane</keyword>